<dbReference type="AlphaFoldDB" id="A0A2C9LF76"/>
<accession>A0A2C9LF76</accession>
<dbReference type="VEuPathDB" id="VectorBase:BGLB030495"/>
<proteinExistence type="predicted"/>
<sequence>MDMHVRYWDTDKVVTRYYGSAFLGHATAQDMHQKLCENCHFDGKSVVQISMDDPNVNWALFKLLSEDLQKASEKKFVDIGSCGLHTMHNAFRAGLASTGWELCHFFSSLS</sequence>
<evidence type="ECO:0000313" key="1">
    <source>
        <dbReference type="EnsemblMetazoa" id="BGLB030495-PA"/>
    </source>
</evidence>
<dbReference type="VEuPathDB" id="VectorBase:BGLAX_034879"/>
<gene>
    <name evidence="1" type="primary">106056478</name>
</gene>
<dbReference type="Proteomes" id="UP000076420">
    <property type="component" value="Unassembled WGS sequence"/>
</dbReference>
<dbReference type="EnsemblMetazoa" id="BGLB030495-RA">
    <property type="protein sequence ID" value="BGLB030495-PA"/>
    <property type="gene ID" value="BGLB030495"/>
</dbReference>
<dbReference type="STRING" id="6526.A0A2C9LF76"/>
<organism evidence="1 2">
    <name type="scientific">Biomphalaria glabrata</name>
    <name type="common">Bloodfluke planorb</name>
    <name type="synonym">Freshwater snail</name>
    <dbReference type="NCBI Taxonomy" id="6526"/>
    <lineage>
        <taxon>Eukaryota</taxon>
        <taxon>Metazoa</taxon>
        <taxon>Spiralia</taxon>
        <taxon>Lophotrochozoa</taxon>
        <taxon>Mollusca</taxon>
        <taxon>Gastropoda</taxon>
        <taxon>Heterobranchia</taxon>
        <taxon>Euthyneura</taxon>
        <taxon>Panpulmonata</taxon>
        <taxon>Hygrophila</taxon>
        <taxon>Lymnaeoidea</taxon>
        <taxon>Planorbidae</taxon>
        <taxon>Biomphalaria</taxon>
    </lineage>
</organism>
<dbReference type="KEGG" id="bgt:106056478"/>
<evidence type="ECO:0000313" key="2">
    <source>
        <dbReference type="Proteomes" id="UP000076420"/>
    </source>
</evidence>
<protein>
    <submittedName>
        <fullName evidence="1">Uncharacterized protein</fullName>
    </submittedName>
</protein>
<reference evidence="1" key="1">
    <citation type="submission" date="2020-05" db="UniProtKB">
        <authorList>
            <consortium name="EnsemblMetazoa"/>
        </authorList>
    </citation>
    <scope>IDENTIFICATION</scope>
    <source>
        <strain evidence="1">BB02</strain>
    </source>
</reference>
<name>A0A2C9LF76_BIOGL</name>